<accession>A0A1Y1CHQ8</accession>
<proteinExistence type="predicted"/>
<dbReference type="Proteomes" id="UP000218267">
    <property type="component" value="Chromosome"/>
</dbReference>
<dbReference type="Gene3D" id="3.30.450.20">
    <property type="entry name" value="PAS domain"/>
    <property type="match status" value="1"/>
</dbReference>
<feature type="active site" evidence="6">
    <location>
        <position position="61"/>
    </location>
</feature>
<dbReference type="PRINTS" id="PR00996">
    <property type="entry name" value="CHERMTFRASE"/>
</dbReference>
<dbReference type="InterPro" id="IPR029063">
    <property type="entry name" value="SAM-dependent_MTases_sf"/>
</dbReference>
<feature type="compositionally biased region" description="Basic and acidic residues" evidence="7">
    <location>
        <begin position="1"/>
        <end position="11"/>
    </location>
</feature>
<gene>
    <name evidence="11" type="ORF">ALGA_1540</name>
</gene>
<dbReference type="Pfam" id="PF01739">
    <property type="entry name" value="CheR"/>
    <property type="match status" value="1"/>
</dbReference>
<evidence type="ECO:0000256" key="2">
    <source>
        <dbReference type="ARBA" id="ARBA00012534"/>
    </source>
</evidence>
<evidence type="ECO:0000256" key="1">
    <source>
        <dbReference type="ARBA" id="ARBA00001541"/>
    </source>
</evidence>
<evidence type="ECO:0000259" key="9">
    <source>
        <dbReference type="PROSITE" id="PS50122"/>
    </source>
</evidence>
<dbReference type="SUPFAM" id="SSF52738">
    <property type="entry name" value="Methylesterase CheB, C-terminal domain"/>
    <property type="match status" value="1"/>
</dbReference>
<dbReference type="KEGG" id="mbas:ALGA_1540"/>
<dbReference type="GO" id="GO:0032259">
    <property type="term" value="P:methylation"/>
    <property type="evidence" value="ECO:0007669"/>
    <property type="project" value="UniProtKB-KW"/>
</dbReference>
<evidence type="ECO:0000259" key="8">
    <source>
        <dbReference type="PROSITE" id="PS50113"/>
    </source>
</evidence>
<dbReference type="GO" id="GO:0005737">
    <property type="term" value="C:cytoplasm"/>
    <property type="evidence" value="ECO:0007669"/>
    <property type="project" value="InterPro"/>
</dbReference>
<dbReference type="RefSeq" id="WP_096428796.1">
    <property type="nucleotide sequence ID" value="NZ_AP018042.1"/>
</dbReference>
<dbReference type="InterPro" id="IPR000673">
    <property type="entry name" value="Sig_transdc_resp-reg_Me-estase"/>
</dbReference>
<feature type="domain" description="PAC" evidence="8">
    <location>
        <begin position="807"/>
        <end position="860"/>
    </location>
</feature>
<dbReference type="SMART" id="SM00138">
    <property type="entry name" value="MeTrc"/>
    <property type="match status" value="1"/>
</dbReference>
<dbReference type="GO" id="GO:0000156">
    <property type="term" value="F:phosphorelay response regulator activity"/>
    <property type="evidence" value="ECO:0007669"/>
    <property type="project" value="InterPro"/>
</dbReference>
<dbReference type="SUPFAM" id="SSF55785">
    <property type="entry name" value="PYP-like sensor domain (PAS domain)"/>
    <property type="match status" value="1"/>
</dbReference>
<feature type="region of interest" description="Disordered" evidence="7">
    <location>
        <begin position="644"/>
        <end position="705"/>
    </location>
</feature>
<dbReference type="InterPro" id="IPR000700">
    <property type="entry name" value="PAS-assoc_C"/>
</dbReference>
<keyword evidence="5" id="KW-0949">S-adenosyl-L-methionine</keyword>
<evidence type="ECO:0000256" key="6">
    <source>
        <dbReference type="PROSITE-ProRule" id="PRU00050"/>
    </source>
</evidence>
<dbReference type="EC" id="2.1.1.80" evidence="2"/>
<sequence>MKTEKTKKENPSAKPTEPKISNQIGFPIVGIGASAGGLEALEQFFGNVPKNCGFAFVVIQHLDPNHVGMMPEILQRTTPMKVIQITDHIKVLPNHIYIIPPNKSTSLLNGYLHLFKPVELRGLKLPIDFFLRSLADDREDKSIGVILSGMGSDGSSGVKAIKEKGGIVVVQDPLTAKFDSMPQSAVDAVNVDILDSANELPAKLIEFLKTSPAIMPKPEINDKNKSNLEKIIILLRTQTGHDFSLYKKNTLYRRIERRMSVHQIDKIANYIHFIQENPTELDILFKELLIGVTSFFRDAMVWDKLKESVLPRLFNELPNGYSLRAWITGVSTGEEAYSLAIIFREAYEKIKPDKNFTLQIFATDIDTNAIEKARKGIYTHNIVSDVSPERINRFFIKEGDYFRVNSSIREMVVFAPHNVTKDPPFTKLELLLCRNLLIYMEPELQKKLMNVFHYSLNKNGIMVLGSAENDNSQNMQFVPLDAKLKIYAHAVKTTYTAPLDFPASFSSKIEQVSNEIKSVKVSENIQVLADQILLQQFAPSSVLVNQDGDVLYITGRTGKYLEPAAGKANWNIFAMAREGLQNELPSAIRKAKQNYSKIRLRKVKVGTNGGTQIVDITLQQIEKPETIKGTIMIVFDDVADNPKPIIRKSKKENPNSTIREQELENELLRKSDELQSTREEMQTTQEELKSTNEEIQSTNEELQSTNEELTTSKEEMQSLNEELQTVNVELQNKVSDLILVNSDMKNLLNSTNIATLFLDRDLNIRRFTDKLTKLFKLRPIDIGRPFTDMVTDLEYPEMTNDANEVLRTLIYKEIAIPAKGQKWFTVRIMPYRTLDDRIDGIVITFIDVTETKKMEDELSKAKAIIHEHKLRKS</sequence>
<dbReference type="PANTHER" id="PTHR24422:SF27">
    <property type="entry name" value="PROTEIN-GLUTAMATE O-METHYLTRANSFERASE"/>
    <property type="match status" value="1"/>
</dbReference>
<feature type="domain" description="CheR-type methyltransferase" evidence="10">
    <location>
        <begin position="225"/>
        <end position="468"/>
    </location>
</feature>
<keyword evidence="3" id="KW-0489">Methyltransferase</keyword>
<dbReference type="PROSITE" id="PS50113">
    <property type="entry name" value="PAC"/>
    <property type="match status" value="1"/>
</dbReference>
<dbReference type="InterPro" id="IPR036804">
    <property type="entry name" value="CheR_N_sf"/>
</dbReference>
<dbReference type="InterPro" id="IPR022641">
    <property type="entry name" value="CheR_N"/>
</dbReference>
<dbReference type="Pfam" id="PF01339">
    <property type="entry name" value="CheB_methylest"/>
    <property type="match status" value="1"/>
</dbReference>
<dbReference type="AlphaFoldDB" id="A0A1Y1CHQ8"/>
<reference evidence="11 12" key="1">
    <citation type="journal article" date="2018" name="Mar. Genomics">
        <title>Complete genome sequence of Marinifilaceae bacterium strain SPP2, isolated from the Antarctic marine sediment.</title>
        <authorList>
            <person name="Watanabe M."/>
            <person name="Kojima H."/>
            <person name="Fukui M."/>
        </authorList>
    </citation>
    <scope>NUCLEOTIDE SEQUENCE [LARGE SCALE GENOMIC DNA]</scope>
    <source>
        <strain evidence="11 12">SPP2</strain>
    </source>
</reference>
<feature type="active site" evidence="6">
    <location>
        <position position="153"/>
    </location>
</feature>
<evidence type="ECO:0000256" key="4">
    <source>
        <dbReference type="ARBA" id="ARBA00022679"/>
    </source>
</evidence>
<organism evidence="11 12">
    <name type="scientific">Labilibaculum antarcticum</name>
    <dbReference type="NCBI Taxonomy" id="1717717"/>
    <lineage>
        <taxon>Bacteria</taxon>
        <taxon>Pseudomonadati</taxon>
        <taxon>Bacteroidota</taxon>
        <taxon>Bacteroidia</taxon>
        <taxon>Marinilabiliales</taxon>
        <taxon>Marinifilaceae</taxon>
        <taxon>Labilibaculum</taxon>
    </lineage>
</organism>
<name>A0A1Y1CHQ8_9BACT</name>
<dbReference type="PROSITE" id="PS50123">
    <property type="entry name" value="CHER"/>
    <property type="match status" value="1"/>
</dbReference>
<feature type="active site" evidence="6">
    <location>
        <position position="34"/>
    </location>
</feature>
<dbReference type="PANTHER" id="PTHR24422">
    <property type="entry name" value="CHEMOTAXIS PROTEIN METHYLTRANSFERASE"/>
    <property type="match status" value="1"/>
</dbReference>
<dbReference type="InterPro" id="IPR035965">
    <property type="entry name" value="PAS-like_dom_sf"/>
</dbReference>
<dbReference type="Pfam" id="PF13596">
    <property type="entry name" value="PAS_10"/>
    <property type="match status" value="1"/>
</dbReference>
<dbReference type="OrthoDB" id="9816309at2"/>
<feature type="domain" description="CheB-type methylesterase" evidence="9">
    <location>
        <begin position="22"/>
        <end position="211"/>
    </location>
</feature>
<dbReference type="InterPro" id="IPR022642">
    <property type="entry name" value="CheR_C"/>
</dbReference>
<dbReference type="Gene3D" id="3.40.50.180">
    <property type="entry name" value="Methylesterase CheB, C-terminal domain"/>
    <property type="match status" value="1"/>
</dbReference>
<dbReference type="GO" id="GO:0008984">
    <property type="term" value="F:protein-glutamate methylesterase activity"/>
    <property type="evidence" value="ECO:0007669"/>
    <property type="project" value="InterPro"/>
</dbReference>
<evidence type="ECO:0000256" key="5">
    <source>
        <dbReference type="ARBA" id="ARBA00022691"/>
    </source>
</evidence>
<keyword evidence="4" id="KW-0808">Transferase</keyword>
<evidence type="ECO:0000256" key="7">
    <source>
        <dbReference type="SAM" id="MobiDB-lite"/>
    </source>
</evidence>
<dbReference type="CDD" id="cd16434">
    <property type="entry name" value="CheB-CheR_fusion"/>
    <property type="match status" value="1"/>
</dbReference>
<dbReference type="InterPro" id="IPR050903">
    <property type="entry name" value="Bact_Chemotaxis_MeTrfase"/>
</dbReference>
<keyword evidence="6" id="KW-0145">Chemotaxis</keyword>
<dbReference type="SUPFAM" id="SSF53335">
    <property type="entry name" value="S-adenosyl-L-methionine-dependent methyltransferases"/>
    <property type="match status" value="1"/>
</dbReference>
<dbReference type="GO" id="GO:0006935">
    <property type="term" value="P:chemotaxis"/>
    <property type="evidence" value="ECO:0007669"/>
    <property type="project" value="UniProtKB-UniRule"/>
</dbReference>
<dbReference type="PROSITE" id="PS50122">
    <property type="entry name" value="CHEB"/>
    <property type="match status" value="1"/>
</dbReference>
<dbReference type="Gene3D" id="1.10.155.10">
    <property type="entry name" value="Chemotaxis receptor methyltransferase CheR, N-terminal domain"/>
    <property type="match status" value="1"/>
</dbReference>
<feature type="compositionally biased region" description="Polar residues" evidence="7">
    <location>
        <begin position="693"/>
        <end position="705"/>
    </location>
</feature>
<keyword evidence="12" id="KW-1185">Reference proteome</keyword>
<dbReference type="GO" id="GO:0008983">
    <property type="term" value="F:protein-glutamate O-methyltransferase activity"/>
    <property type="evidence" value="ECO:0007669"/>
    <property type="project" value="UniProtKB-EC"/>
</dbReference>
<dbReference type="InterPro" id="IPR000780">
    <property type="entry name" value="CheR_MeTrfase"/>
</dbReference>
<protein>
    <recommendedName>
        <fullName evidence="2">protein-glutamate O-methyltransferase</fullName>
        <ecNumber evidence="2">2.1.1.80</ecNumber>
    </recommendedName>
</protein>
<feature type="region of interest" description="Disordered" evidence="7">
    <location>
        <begin position="1"/>
        <end position="21"/>
    </location>
</feature>
<reference evidence="12" key="2">
    <citation type="journal article" date="2020" name="Antonie Van Leeuwenhoek">
        <title>Labilibaculum antarcticum sp. nov., a novel facultative anaerobic, psychrotorelant bacterium isolated from marine sediment of Antarctica.</title>
        <authorList>
            <person name="Watanabe M."/>
            <person name="Kojima H."/>
            <person name="Fukui M."/>
        </authorList>
    </citation>
    <scope>NUCLEOTIDE SEQUENCE [LARGE SCALE GENOMIC DNA]</scope>
    <source>
        <strain evidence="12">SPP2</strain>
    </source>
</reference>
<keyword evidence="6" id="KW-0378">Hydrolase</keyword>
<evidence type="ECO:0000256" key="3">
    <source>
        <dbReference type="ARBA" id="ARBA00022603"/>
    </source>
</evidence>
<comment type="catalytic activity">
    <reaction evidence="1">
        <text>L-glutamyl-[protein] + S-adenosyl-L-methionine = [protein]-L-glutamate 5-O-methyl ester + S-adenosyl-L-homocysteine</text>
        <dbReference type="Rhea" id="RHEA:24452"/>
        <dbReference type="Rhea" id="RHEA-COMP:10208"/>
        <dbReference type="Rhea" id="RHEA-COMP:10311"/>
        <dbReference type="ChEBI" id="CHEBI:29973"/>
        <dbReference type="ChEBI" id="CHEBI:57856"/>
        <dbReference type="ChEBI" id="CHEBI:59789"/>
        <dbReference type="ChEBI" id="CHEBI:82795"/>
        <dbReference type="EC" id="2.1.1.80"/>
    </reaction>
</comment>
<dbReference type="SUPFAM" id="SSF47757">
    <property type="entry name" value="Chemotaxis receptor methyltransferase CheR, N-terminal domain"/>
    <property type="match status" value="1"/>
</dbReference>
<evidence type="ECO:0000313" key="12">
    <source>
        <dbReference type="Proteomes" id="UP000218267"/>
    </source>
</evidence>
<dbReference type="InterPro" id="IPR035909">
    <property type="entry name" value="CheB_C"/>
</dbReference>
<dbReference type="Gene3D" id="3.40.50.150">
    <property type="entry name" value="Vaccinia Virus protein VP39"/>
    <property type="match status" value="1"/>
</dbReference>
<feature type="compositionally biased region" description="Basic and acidic residues" evidence="7">
    <location>
        <begin position="659"/>
        <end position="692"/>
    </location>
</feature>
<evidence type="ECO:0000259" key="10">
    <source>
        <dbReference type="PROSITE" id="PS50123"/>
    </source>
</evidence>
<dbReference type="EMBL" id="AP018042">
    <property type="protein sequence ID" value="BAX79916.1"/>
    <property type="molecule type" value="Genomic_DNA"/>
</dbReference>
<dbReference type="Pfam" id="PF03705">
    <property type="entry name" value="CheR_N"/>
    <property type="match status" value="1"/>
</dbReference>
<evidence type="ECO:0000313" key="11">
    <source>
        <dbReference type="EMBL" id="BAX79916.1"/>
    </source>
</evidence>